<sequence length="77" mass="7338">MAGLVSSSTLLGLTAPLTPPVSTSVLAPISSPPAASTSTTIEIPLATGGAPAPAPNGNTTLYNRTTSGFVLKCGGGG</sequence>
<protein>
    <submittedName>
        <fullName evidence="1">Uncharacterized protein</fullName>
    </submittedName>
</protein>
<name>H0ESY3_GLAL7</name>
<dbReference type="EMBL" id="AGUE01000155">
    <property type="protein sequence ID" value="EHK98381.1"/>
    <property type="molecule type" value="Genomic_DNA"/>
</dbReference>
<dbReference type="AlphaFoldDB" id="H0ESY3"/>
<dbReference type="InParanoid" id="H0ESY3"/>
<accession>H0ESY3</accession>
<comment type="caution">
    <text evidence="1">The sequence shown here is derived from an EMBL/GenBank/DDBJ whole genome shotgun (WGS) entry which is preliminary data.</text>
</comment>
<reference evidence="1 2" key="1">
    <citation type="journal article" date="2012" name="Eukaryot. Cell">
        <title>Genome sequence of the fungus Glarea lozoyensis: the first genome sequence of a species from the Helotiaceae family.</title>
        <authorList>
            <person name="Youssar L."/>
            <person name="Gruening B.A."/>
            <person name="Erxleben A."/>
            <person name="Guenther S."/>
            <person name="Huettel W."/>
        </authorList>
    </citation>
    <scope>NUCLEOTIDE SEQUENCE [LARGE SCALE GENOMIC DNA]</scope>
    <source>
        <strain evidence="2">ATCC 74030 / MF5533</strain>
    </source>
</reference>
<keyword evidence="2" id="KW-1185">Reference proteome</keyword>
<gene>
    <name evidence="1" type="ORF">M7I_5858</name>
</gene>
<organism evidence="1 2">
    <name type="scientific">Glarea lozoyensis (strain ATCC 74030 / MF5533)</name>
    <dbReference type="NCBI Taxonomy" id="1104152"/>
    <lineage>
        <taxon>Eukaryota</taxon>
        <taxon>Fungi</taxon>
        <taxon>Dikarya</taxon>
        <taxon>Ascomycota</taxon>
        <taxon>Pezizomycotina</taxon>
        <taxon>Leotiomycetes</taxon>
        <taxon>Helotiales</taxon>
        <taxon>Helotiaceae</taxon>
        <taxon>Glarea</taxon>
    </lineage>
</organism>
<evidence type="ECO:0000313" key="1">
    <source>
        <dbReference type="EMBL" id="EHK98381.1"/>
    </source>
</evidence>
<dbReference type="Proteomes" id="UP000005446">
    <property type="component" value="Unassembled WGS sequence"/>
</dbReference>
<evidence type="ECO:0000313" key="2">
    <source>
        <dbReference type="Proteomes" id="UP000005446"/>
    </source>
</evidence>
<proteinExistence type="predicted"/>
<dbReference type="HOGENOM" id="CLU_2638277_0_0_1"/>